<dbReference type="InterPro" id="IPR052709">
    <property type="entry name" value="Transposase-MT_Hybrid"/>
</dbReference>
<gene>
    <name evidence="2" type="ORF">RF55_8693</name>
</gene>
<comment type="caution">
    <text evidence="2">The sequence shown here is derived from an EMBL/GenBank/DDBJ whole genome shotgun (WGS) entry which is preliminary data.</text>
</comment>
<accession>A0A0J7NFU3</accession>
<dbReference type="AlphaFoldDB" id="A0A0J7NFU3"/>
<evidence type="ECO:0000313" key="3">
    <source>
        <dbReference type="Proteomes" id="UP000036403"/>
    </source>
</evidence>
<dbReference type="GO" id="GO:0032259">
    <property type="term" value="P:methylation"/>
    <property type="evidence" value="ECO:0007669"/>
    <property type="project" value="UniProtKB-KW"/>
</dbReference>
<dbReference type="InterPro" id="IPR036397">
    <property type="entry name" value="RNaseH_sf"/>
</dbReference>
<dbReference type="STRING" id="67767.A0A0J7NFU3"/>
<keyword evidence="2" id="KW-0808">Transferase</keyword>
<name>A0A0J7NFU3_LASNI</name>
<dbReference type="PANTHER" id="PTHR46060:SF1">
    <property type="entry name" value="MARINER MOS1 TRANSPOSASE-LIKE PROTEIN"/>
    <property type="match status" value="1"/>
</dbReference>
<evidence type="ECO:0000256" key="1">
    <source>
        <dbReference type="SAM" id="Coils"/>
    </source>
</evidence>
<sequence>MKTAFGDECMSKTQIKEWYKQFKDGRTSVDSNPRFGRPLTTKTPDNIERVRFAINEDRRLTVRELECDLGIPKTSVCKILTENLQMVRVCAKFIPKLLTVQQKNLRLEIAQDNLEMVNNDKNLLKKIITGDESWVYGYDPETKRQSSQWKLSSEPRPKKARQSRSNVKSLLIVFFYYYGVVHHEYAPRGQTINKEYYLEVLKRLRDAIRRKRHQLWSSGDWLLHHDNAPAHASNLVQQYLTKHKVIQLRQPPYSPDVAPCDFWLFPRLKMPLKGHRFDDKETVETNTTNALKAIPKNEFQGCFQKWKGRWERILQSNGDYFEGCHQPDDAE</sequence>
<dbReference type="Proteomes" id="UP000036403">
    <property type="component" value="Unassembled WGS sequence"/>
</dbReference>
<organism evidence="2 3">
    <name type="scientific">Lasius niger</name>
    <name type="common">Black garden ant</name>
    <dbReference type="NCBI Taxonomy" id="67767"/>
    <lineage>
        <taxon>Eukaryota</taxon>
        <taxon>Metazoa</taxon>
        <taxon>Ecdysozoa</taxon>
        <taxon>Arthropoda</taxon>
        <taxon>Hexapoda</taxon>
        <taxon>Insecta</taxon>
        <taxon>Pterygota</taxon>
        <taxon>Neoptera</taxon>
        <taxon>Endopterygota</taxon>
        <taxon>Hymenoptera</taxon>
        <taxon>Apocrita</taxon>
        <taxon>Aculeata</taxon>
        <taxon>Formicoidea</taxon>
        <taxon>Formicidae</taxon>
        <taxon>Formicinae</taxon>
        <taxon>Lasius</taxon>
        <taxon>Lasius</taxon>
    </lineage>
</organism>
<reference evidence="2 3" key="1">
    <citation type="submission" date="2015-04" db="EMBL/GenBank/DDBJ databases">
        <title>Lasius niger genome sequencing.</title>
        <authorList>
            <person name="Konorov E.A."/>
            <person name="Nikitin M.A."/>
            <person name="Kirill M.V."/>
            <person name="Chang P."/>
        </authorList>
    </citation>
    <scope>NUCLEOTIDE SEQUENCE [LARGE SCALE GENOMIC DNA]</scope>
    <source>
        <tissue evidence="2">Whole</tissue>
    </source>
</reference>
<evidence type="ECO:0000313" key="2">
    <source>
        <dbReference type="EMBL" id="KMQ91440.1"/>
    </source>
</evidence>
<dbReference type="InterPro" id="IPR001888">
    <property type="entry name" value="Transposase_1"/>
</dbReference>
<dbReference type="OrthoDB" id="10033972at2759"/>
<dbReference type="GO" id="GO:0008168">
    <property type="term" value="F:methyltransferase activity"/>
    <property type="evidence" value="ECO:0007669"/>
    <property type="project" value="UniProtKB-KW"/>
</dbReference>
<protein>
    <submittedName>
        <fullName evidence="2">Histone-lysine n-methyltransferase setmar-like protein</fullName>
    </submittedName>
</protein>
<keyword evidence="2" id="KW-0489">Methyltransferase</keyword>
<keyword evidence="3" id="KW-1185">Reference proteome</keyword>
<keyword evidence="1" id="KW-0175">Coiled coil</keyword>
<dbReference type="EMBL" id="LBMM01005538">
    <property type="protein sequence ID" value="KMQ91440.1"/>
    <property type="molecule type" value="Genomic_DNA"/>
</dbReference>
<dbReference type="PaxDb" id="67767-A0A0J7NFU3"/>
<dbReference type="Pfam" id="PF01359">
    <property type="entry name" value="Transposase_1"/>
    <property type="match status" value="1"/>
</dbReference>
<dbReference type="GO" id="GO:0003676">
    <property type="term" value="F:nucleic acid binding"/>
    <property type="evidence" value="ECO:0007669"/>
    <property type="project" value="InterPro"/>
</dbReference>
<feature type="coiled-coil region" evidence="1">
    <location>
        <begin position="100"/>
        <end position="127"/>
    </location>
</feature>
<dbReference type="Gene3D" id="3.30.420.10">
    <property type="entry name" value="Ribonuclease H-like superfamily/Ribonuclease H"/>
    <property type="match status" value="1"/>
</dbReference>
<proteinExistence type="predicted"/>
<dbReference type="PANTHER" id="PTHR46060">
    <property type="entry name" value="MARINER MOS1 TRANSPOSASE-LIKE PROTEIN"/>
    <property type="match status" value="1"/>
</dbReference>